<keyword evidence="4" id="KW-1185">Reference proteome</keyword>
<accession>A0A8S9XC93</accession>
<name>A0A8S9XC93_APOLU</name>
<reference evidence="3" key="1">
    <citation type="journal article" date="2021" name="Mol. Ecol. Resour.">
        <title>Apolygus lucorum genome provides insights into omnivorousness and mesophyll feeding.</title>
        <authorList>
            <person name="Liu Y."/>
            <person name="Liu H."/>
            <person name="Wang H."/>
            <person name="Huang T."/>
            <person name="Liu B."/>
            <person name="Yang B."/>
            <person name="Yin L."/>
            <person name="Li B."/>
            <person name="Zhang Y."/>
            <person name="Zhang S."/>
            <person name="Jiang F."/>
            <person name="Zhang X."/>
            <person name="Ren Y."/>
            <person name="Wang B."/>
            <person name="Wang S."/>
            <person name="Lu Y."/>
            <person name="Wu K."/>
            <person name="Fan W."/>
            <person name="Wang G."/>
        </authorList>
    </citation>
    <scope>NUCLEOTIDE SEQUENCE</scope>
    <source>
        <strain evidence="3">12Hb</strain>
    </source>
</reference>
<sequence>MSKFLHLISYFSCKNWRFTHDNLTALWRGLSPTDKFLFDFDIANVDWEEIITTKVRGTRKYLFKEHEKTIPSAQKRRFRLLVIDRMLHAVLMLFMSNIIVKFIYKSLNT</sequence>
<dbReference type="Pfam" id="PF03015">
    <property type="entry name" value="Sterile"/>
    <property type="match status" value="1"/>
</dbReference>
<evidence type="ECO:0000313" key="4">
    <source>
        <dbReference type="Proteomes" id="UP000466442"/>
    </source>
</evidence>
<gene>
    <name evidence="3" type="ORF">GE061_017828</name>
</gene>
<dbReference type="AlphaFoldDB" id="A0A8S9XC93"/>
<dbReference type="CDD" id="cd09071">
    <property type="entry name" value="FAR_C"/>
    <property type="match status" value="1"/>
</dbReference>
<dbReference type="EMBL" id="WIXP02000008">
    <property type="protein sequence ID" value="KAF6206593.1"/>
    <property type="molecule type" value="Genomic_DNA"/>
</dbReference>
<dbReference type="InterPro" id="IPR033640">
    <property type="entry name" value="FAR_C"/>
</dbReference>
<keyword evidence="1" id="KW-1133">Transmembrane helix</keyword>
<evidence type="ECO:0000313" key="3">
    <source>
        <dbReference type="EMBL" id="KAF6206593.1"/>
    </source>
</evidence>
<evidence type="ECO:0000259" key="2">
    <source>
        <dbReference type="Pfam" id="PF03015"/>
    </source>
</evidence>
<keyword evidence="1" id="KW-0812">Transmembrane</keyword>
<dbReference type="Proteomes" id="UP000466442">
    <property type="component" value="Unassembled WGS sequence"/>
</dbReference>
<keyword evidence="1" id="KW-0472">Membrane</keyword>
<feature type="transmembrane region" description="Helical" evidence="1">
    <location>
        <begin position="86"/>
        <end position="104"/>
    </location>
</feature>
<feature type="domain" description="Fatty acyl-CoA reductase C-terminal" evidence="2">
    <location>
        <begin position="2"/>
        <end position="65"/>
    </location>
</feature>
<organism evidence="3 4">
    <name type="scientific">Apolygus lucorum</name>
    <name type="common">Small green plant bug</name>
    <name type="synonym">Lygocoris lucorum</name>
    <dbReference type="NCBI Taxonomy" id="248454"/>
    <lineage>
        <taxon>Eukaryota</taxon>
        <taxon>Metazoa</taxon>
        <taxon>Ecdysozoa</taxon>
        <taxon>Arthropoda</taxon>
        <taxon>Hexapoda</taxon>
        <taxon>Insecta</taxon>
        <taxon>Pterygota</taxon>
        <taxon>Neoptera</taxon>
        <taxon>Paraneoptera</taxon>
        <taxon>Hemiptera</taxon>
        <taxon>Heteroptera</taxon>
        <taxon>Panheteroptera</taxon>
        <taxon>Cimicomorpha</taxon>
        <taxon>Miridae</taxon>
        <taxon>Mirini</taxon>
        <taxon>Apolygus</taxon>
    </lineage>
</organism>
<protein>
    <recommendedName>
        <fullName evidence="2">Fatty acyl-CoA reductase C-terminal domain-containing protein</fullName>
    </recommendedName>
</protein>
<proteinExistence type="predicted"/>
<evidence type="ECO:0000256" key="1">
    <source>
        <dbReference type="SAM" id="Phobius"/>
    </source>
</evidence>
<dbReference type="OrthoDB" id="429813at2759"/>
<comment type="caution">
    <text evidence="3">The sequence shown here is derived from an EMBL/GenBank/DDBJ whole genome shotgun (WGS) entry which is preliminary data.</text>
</comment>